<dbReference type="Pfam" id="PF03793">
    <property type="entry name" value="PASTA"/>
    <property type="match status" value="3"/>
</dbReference>
<name>W0F1L6_9BACT</name>
<dbReference type="EMBL" id="CP007035">
    <property type="protein sequence ID" value="AHF15216.1"/>
    <property type="molecule type" value="Genomic_DNA"/>
</dbReference>
<evidence type="ECO:0000256" key="1">
    <source>
        <dbReference type="SAM" id="MobiDB-lite"/>
    </source>
</evidence>
<evidence type="ECO:0000313" key="4">
    <source>
        <dbReference type="EMBL" id="AHF15216.1"/>
    </source>
</evidence>
<dbReference type="STRING" id="929713.NIASO_08675"/>
<feature type="compositionally biased region" description="Basic and acidic residues" evidence="1">
    <location>
        <begin position="266"/>
        <end position="277"/>
    </location>
</feature>
<proteinExistence type="predicted"/>
<dbReference type="PROSITE" id="PS51178">
    <property type="entry name" value="PASTA"/>
    <property type="match status" value="3"/>
</dbReference>
<feature type="domain" description="PASTA" evidence="3">
    <location>
        <begin position="176"/>
        <end position="241"/>
    </location>
</feature>
<evidence type="ECO:0000259" key="3">
    <source>
        <dbReference type="PROSITE" id="PS51178"/>
    </source>
</evidence>
<protein>
    <submittedName>
        <fullName evidence="4">Penicillin-binding protein</fullName>
    </submittedName>
</protein>
<dbReference type="CDD" id="cd06577">
    <property type="entry name" value="PASTA_pknB"/>
    <property type="match status" value="3"/>
</dbReference>
<feature type="region of interest" description="Disordered" evidence="1">
    <location>
        <begin position="257"/>
        <end position="285"/>
    </location>
</feature>
<keyword evidence="5" id="KW-1185">Reference proteome</keyword>
<dbReference type="KEGG" id="nso:NIASO_08675"/>
<dbReference type="InterPro" id="IPR005543">
    <property type="entry name" value="PASTA_dom"/>
</dbReference>
<dbReference type="AlphaFoldDB" id="W0F1L6"/>
<dbReference type="Proteomes" id="UP000003586">
    <property type="component" value="Chromosome"/>
</dbReference>
<keyword evidence="2" id="KW-0472">Membrane</keyword>
<organism evidence="4 5">
    <name type="scientific">Niabella soli DSM 19437</name>
    <dbReference type="NCBI Taxonomy" id="929713"/>
    <lineage>
        <taxon>Bacteria</taxon>
        <taxon>Pseudomonadati</taxon>
        <taxon>Bacteroidota</taxon>
        <taxon>Chitinophagia</taxon>
        <taxon>Chitinophagales</taxon>
        <taxon>Chitinophagaceae</taxon>
        <taxon>Niabella</taxon>
    </lineage>
</organism>
<feature type="domain" description="PASTA" evidence="3">
    <location>
        <begin position="103"/>
        <end position="173"/>
    </location>
</feature>
<keyword evidence="2" id="KW-0812">Transmembrane</keyword>
<dbReference type="eggNOG" id="COG2815">
    <property type="taxonomic scope" value="Bacteria"/>
</dbReference>
<evidence type="ECO:0000313" key="5">
    <source>
        <dbReference type="Proteomes" id="UP000003586"/>
    </source>
</evidence>
<feature type="transmembrane region" description="Helical" evidence="2">
    <location>
        <begin position="6"/>
        <end position="31"/>
    </location>
</feature>
<dbReference type="SMART" id="SM00740">
    <property type="entry name" value="PASTA"/>
    <property type="match status" value="3"/>
</dbReference>
<gene>
    <name evidence="4" type="ORF">NIASO_08675</name>
</gene>
<sequence>MTSRPLWVNIVAGVTLALALFSAVILSLGWLTHHNDAKTVPSVLGKTLPQAEKILSDAGFSIEVQDSVYIDSLKPLQVVRQIPDELDVVKSTRTVYLTINRAVPPLVEMPNIIGYSLRSAELTLQNLRLKLGDTTFKPDFAKNSVLQQLYNGVDIQPGAKIREGSKIDLVVGNGLGTSVSVPNLIGLTFGDAKAVLEGKGLGLGSVITSGGVTDTLNAFVYRQSPDRFDIDGTPRTIRPGQIVDIWLSLERPVVDSTSAGNGNKIDSSHTVHKDSTKKTSNIPKP</sequence>
<evidence type="ECO:0000256" key="2">
    <source>
        <dbReference type="SAM" id="Phobius"/>
    </source>
</evidence>
<reference evidence="4 5" key="1">
    <citation type="submission" date="2013-12" db="EMBL/GenBank/DDBJ databases">
        <authorList>
            <consortium name="DOE Joint Genome Institute"/>
            <person name="Eisen J."/>
            <person name="Huntemann M."/>
            <person name="Han J."/>
            <person name="Chen A."/>
            <person name="Kyrpides N."/>
            <person name="Mavromatis K."/>
            <person name="Markowitz V."/>
            <person name="Palaniappan K."/>
            <person name="Ivanova N."/>
            <person name="Schaumberg A."/>
            <person name="Pati A."/>
            <person name="Liolios K."/>
            <person name="Nordberg H.P."/>
            <person name="Cantor M.N."/>
            <person name="Hua S.X."/>
            <person name="Woyke T."/>
        </authorList>
    </citation>
    <scope>NUCLEOTIDE SEQUENCE [LARGE SCALE GENOMIC DNA]</scope>
    <source>
        <strain evidence="5">DSM 19437</strain>
    </source>
</reference>
<feature type="domain" description="PASTA" evidence="3">
    <location>
        <begin position="35"/>
        <end position="101"/>
    </location>
</feature>
<dbReference type="HOGENOM" id="CLU_061566_2_1_10"/>
<accession>W0F1L6</accession>
<keyword evidence="2" id="KW-1133">Transmembrane helix</keyword>
<dbReference type="Gene3D" id="3.30.10.20">
    <property type="match status" value="3"/>
</dbReference>